<protein>
    <submittedName>
        <fullName evidence="1">Uncharacterized protein</fullName>
    </submittedName>
</protein>
<evidence type="ECO:0000313" key="1">
    <source>
        <dbReference type="EMBL" id="KAJ8673233.1"/>
    </source>
</evidence>
<proteinExistence type="predicted"/>
<organism evidence="1 2">
    <name type="scientific">Eretmocerus hayati</name>
    <dbReference type="NCBI Taxonomy" id="131215"/>
    <lineage>
        <taxon>Eukaryota</taxon>
        <taxon>Metazoa</taxon>
        <taxon>Ecdysozoa</taxon>
        <taxon>Arthropoda</taxon>
        <taxon>Hexapoda</taxon>
        <taxon>Insecta</taxon>
        <taxon>Pterygota</taxon>
        <taxon>Neoptera</taxon>
        <taxon>Endopterygota</taxon>
        <taxon>Hymenoptera</taxon>
        <taxon>Apocrita</taxon>
        <taxon>Proctotrupomorpha</taxon>
        <taxon>Chalcidoidea</taxon>
        <taxon>Aphelinidae</taxon>
        <taxon>Aphelininae</taxon>
        <taxon>Eretmocerus</taxon>
    </lineage>
</organism>
<dbReference type="EMBL" id="CM056743">
    <property type="protein sequence ID" value="KAJ8673233.1"/>
    <property type="molecule type" value="Genomic_DNA"/>
</dbReference>
<dbReference type="Proteomes" id="UP001239111">
    <property type="component" value="Chromosome 3"/>
</dbReference>
<comment type="caution">
    <text evidence="1">The sequence shown here is derived from an EMBL/GenBank/DDBJ whole genome shotgun (WGS) entry which is preliminary data.</text>
</comment>
<reference evidence="1" key="1">
    <citation type="submission" date="2023-04" db="EMBL/GenBank/DDBJ databases">
        <title>A chromosome-level genome assembly of the parasitoid wasp Eretmocerus hayati.</title>
        <authorList>
            <person name="Zhong Y."/>
            <person name="Liu S."/>
            <person name="Liu Y."/>
        </authorList>
    </citation>
    <scope>NUCLEOTIDE SEQUENCE</scope>
    <source>
        <strain evidence="1">ZJU_SS_LIU_2023</strain>
    </source>
</reference>
<accession>A0ACC2NR00</accession>
<sequence>MHAVRRTKRAYNGVPVDSSDYPYIVSLRNVNSQHMCGGTILTPQLILSAAQCFDPSLKPSPAKEVLVFSKSNNGDVYKLTHYMPHPDYRFEKPGMHDICIGVLESRIKNAVTVSLQPKPMKVAKHSLAQAFGWGKHEYGAVSEQLRRVDVAALMPSECKLELKTEWVCTDSSKGSICDGDSGGPLMFHGTQVGVATKNSESSQVQNPCLSGAPSVFTRVSTYYEWIQQWVTYYNNKFSQNN</sequence>
<keyword evidence="2" id="KW-1185">Reference proteome</keyword>
<name>A0ACC2NR00_9HYME</name>
<gene>
    <name evidence="1" type="ORF">QAD02_004495</name>
</gene>
<evidence type="ECO:0000313" key="2">
    <source>
        <dbReference type="Proteomes" id="UP001239111"/>
    </source>
</evidence>